<proteinExistence type="predicted"/>
<dbReference type="Proteomes" id="UP000317316">
    <property type="component" value="Unassembled WGS sequence"/>
</dbReference>
<gene>
    <name evidence="2" type="ORF">FG382_09870</name>
</gene>
<dbReference type="PANTHER" id="PTHR47472">
    <property type="entry name" value="PROPIONYL-COA CARBOXYLASE"/>
    <property type="match status" value="1"/>
</dbReference>
<organism evidence="2 3">
    <name type="scientific">Psychrobacillus lasiicapitis</name>
    <dbReference type="NCBI Taxonomy" id="1636719"/>
    <lineage>
        <taxon>Bacteria</taxon>
        <taxon>Bacillati</taxon>
        <taxon>Bacillota</taxon>
        <taxon>Bacilli</taxon>
        <taxon>Bacillales</taxon>
        <taxon>Bacillaceae</taxon>
        <taxon>Psychrobacillus</taxon>
    </lineage>
</organism>
<dbReference type="RefSeq" id="WP_142538738.1">
    <property type="nucleotide sequence ID" value="NZ_BMIE01000005.1"/>
</dbReference>
<accession>A0A544T8X6</accession>
<protein>
    <submittedName>
        <fullName evidence="2">DUF1446 domain-containing protein</fullName>
    </submittedName>
</protein>
<dbReference type="AlphaFoldDB" id="A0A544T8X6"/>
<reference evidence="2 3" key="1">
    <citation type="submission" date="2019-05" db="EMBL/GenBank/DDBJ databases">
        <title>Psychrobacillus vulpis sp. nov., a new species isolated from feces of a red fox that inhabits in The Tablas de Daimiel Natural Park, Albacete, Spain.</title>
        <authorList>
            <person name="Rodriguez M."/>
            <person name="Reina J.C."/>
            <person name="Bejar V."/>
            <person name="Llamas I."/>
        </authorList>
    </citation>
    <scope>NUCLEOTIDE SEQUENCE [LARGE SCALE GENOMIC DNA]</scope>
    <source>
        <strain evidence="2 3">NEAU-3TGS17</strain>
    </source>
</reference>
<comment type="caution">
    <text evidence="2">The sequence shown here is derived from an EMBL/GenBank/DDBJ whole genome shotgun (WGS) entry which is preliminary data.</text>
</comment>
<dbReference type="Pfam" id="PF07287">
    <property type="entry name" value="AtuA"/>
    <property type="match status" value="1"/>
</dbReference>
<keyword evidence="3" id="KW-1185">Reference proteome</keyword>
<feature type="domain" description="Acyclic terpene utilisation N-terminal" evidence="1">
    <location>
        <begin position="2"/>
        <end position="431"/>
    </location>
</feature>
<dbReference type="PANTHER" id="PTHR47472:SF1">
    <property type="entry name" value="DUF1446-DOMAIN-CONTAINING PROTEIN"/>
    <property type="match status" value="1"/>
</dbReference>
<dbReference type="EMBL" id="VDGH01000005">
    <property type="protein sequence ID" value="TQR13907.1"/>
    <property type="molecule type" value="Genomic_DNA"/>
</dbReference>
<evidence type="ECO:0000259" key="1">
    <source>
        <dbReference type="Pfam" id="PF07287"/>
    </source>
</evidence>
<name>A0A544T8X6_9BACI</name>
<evidence type="ECO:0000313" key="2">
    <source>
        <dbReference type="EMBL" id="TQR13907.1"/>
    </source>
</evidence>
<evidence type="ECO:0000313" key="3">
    <source>
        <dbReference type="Proteomes" id="UP000317316"/>
    </source>
</evidence>
<dbReference type="OrthoDB" id="9763456at2"/>
<dbReference type="InterPro" id="IPR010839">
    <property type="entry name" value="AtuA_N"/>
</dbReference>
<sequence>MIRIGSGAGFAGDRIEPAEILVEHANLDYLVLECLAERTIALAQKRKKQDAHSGYDVLLEKRMRSLIPKISGKKVRIITNMGAANPIAGANKIIEIAKELNITVKVAAVTGDDVLTKISPDDLAWETEKPLIEHGQIVSANAYIGVDALLDALKSDAQIIIAGRIADPSLFLAPMIHEFNWAIDDYDLLAKGTVIGHLLECAGQLTGGYFADPGKKDIKDMANLGFPFADILADGSATFSKVERTGGQITLRTAKEQLLYEVVDPNAYITPDVIADFTSVKLEEIYEGLIKVDGAVGLPMPQKLKVSIGYEAGYIGEGEISYAGPNATARASLAGDIIQERIGHLFGEFQVDLIGVNACHRKSFRESDPYEVRLRIAGKAKSMAEAAIIGEEVEALYTNGPAGGGGARKVVNEVIGVVSTFIDRDQVRSQTEVKEYVANETL</sequence>